<dbReference type="EMBL" id="AP023097">
    <property type="protein sequence ID" value="BCE71081.1"/>
    <property type="molecule type" value="Genomic_DNA"/>
</dbReference>
<sequence length="155" mass="16664">MSDIFDDLISGSADEGPLGNAVSAALPSVCVLMVPEKAPTGHCMHVEEMVYQRTAGIPQVIFEAVDPDIGEVVFENEPEFRLAMDSLTPVSVDAALAWCRGRIGAVFDAHRVELEEAYFAALESTGPTRRAPGADAVQPRARMPHSTGREGRGRK</sequence>
<proteinExistence type="predicted"/>
<protein>
    <submittedName>
        <fullName evidence="2">Uncharacterized protein</fullName>
    </submittedName>
</protein>
<evidence type="ECO:0000256" key="1">
    <source>
        <dbReference type="SAM" id="MobiDB-lite"/>
    </source>
</evidence>
<gene>
    <name evidence="2" type="ORF">XF2B_11590</name>
    <name evidence="3" type="ORF">XF3B_11870</name>
    <name evidence="4" type="ORF">XF8B_11920</name>
    <name evidence="5" type="ORF">XF9B_11820</name>
</gene>
<accession>A0A809XKR2</accession>
<name>A0A809XKR2_9BRAD</name>
<evidence type="ECO:0000313" key="4">
    <source>
        <dbReference type="EMBL" id="BCE71081.1"/>
    </source>
</evidence>
<evidence type="ECO:0000313" key="3">
    <source>
        <dbReference type="EMBL" id="BCE36156.1"/>
    </source>
</evidence>
<evidence type="ECO:0000313" key="2">
    <source>
        <dbReference type="EMBL" id="BCE27390.1"/>
    </source>
</evidence>
<reference evidence="5" key="4">
    <citation type="submission" date="2020-05" db="EMBL/GenBank/DDBJ databases">
        <title>Complete genome sequence of Bradyrhizobium diazoefficiens XF9 isolated from soybean nodule.</title>
        <authorList>
            <person name="Noda R."/>
            <person name="Kakizaki K."/>
            <person name="Minamisawa K."/>
        </authorList>
    </citation>
    <scope>NUCLEOTIDE SEQUENCE</scope>
    <source>
        <strain evidence="5">XF9</strain>
    </source>
</reference>
<dbReference type="AlphaFoldDB" id="A0A809XKR2"/>
<dbReference type="EMBL" id="AP023093">
    <property type="protein sequence ID" value="BCE36156.1"/>
    <property type="molecule type" value="Genomic_DNA"/>
</dbReference>
<dbReference type="RefSeq" id="WP_110115877.1">
    <property type="nucleotide sequence ID" value="NZ_AP022639.1"/>
</dbReference>
<reference evidence="3" key="2">
    <citation type="submission" date="2020-05" db="EMBL/GenBank/DDBJ databases">
        <title>Complete genome sequence of Bradyrhizobium diazoefficiens XF3 isolated from soybean nodule.</title>
        <authorList>
            <person name="Noda R."/>
            <person name="Kakizaki K."/>
            <person name="Minamisawa K."/>
        </authorList>
    </citation>
    <scope>NUCLEOTIDE SEQUENCE</scope>
    <source>
        <strain evidence="3">XF3</strain>
    </source>
</reference>
<dbReference type="EMBL" id="AP023098">
    <property type="protein sequence ID" value="BCE79761.1"/>
    <property type="molecule type" value="Genomic_DNA"/>
</dbReference>
<organism evidence="2">
    <name type="scientific">Bradyrhizobium diazoefficiens</name>
    <dbReference type="NCBI Taxonomy" id="1355477"/>
    <lineage>
        <taxon>Bacteria</taxon>
        <taxon>Pseudomonadati</taxon>
        <taxon>Pseudomonadota</taxon>
        <taxon>Alphaproteobacteria</taxon>
        <taxon>Hyphomicrobiales</taxon>
        <taxon>Nitrobacteraceae</taxon>
        <taxon>Bradyrhizobium</taxon>
    </lineage>
</organism>
<reference evidence="4" key="3">
    <citation type="submission" date="2020-05" db="EMBL/GenBank/DDBJ databases">
        <title>Complete genome sequence of Bradyrhizobium diazoefficiens XF8 isolated from soybean nodule.</title>
        <authorList>
            <person name="Noda R."/>
            <person name="Kakizaki K."/>
            <person name="Minamisawa K."/>
        </authorList>
    </citation>
    <scope>NUCLEOTIDE SEQUENCE</scope>
    <source>
        <strain evidence="4">XF8</strain>
    </source>
</reference>
<feature type="region of interest" description="Disordered" evidence="1">
    <location>
        <begin position="128"/>
        <end position="155"/>
    </location>
</feature>
<dbReference type="EMBL" id="AP023092">
    <property type="protein sequence ID" value="BCE27390.1"/>
    <property type="molecule type" value="Genomic_DNA"/>
</dbReference>
<evidence type="ECO:0000313" key="5">
    <source>
        <dbReference type="EMBL" id="BCE79761.1"/>
    </source>
</evidence>
<reference evidence="2" key="1">
    <citation type="submission" date="2020-05" db="EMBL/GenBank/DDBJ databases">
        <title>Complete genome sequence of Bradyrhizobium diazoefficiens XF2 isolated from soybean nodule.</title>
        <authorList>
            <person name="Noda R."/>
            <person name="Kakizaki K."/>
            <person name="Minamisawa K."/>
        </authorList>
    </citation>
    <scope>NUCLEOTIDE SEQUENCE</scope>
    <source>
        <strain evidence="2">XF2</strain>
    </source>
</reference>